<dbReference type="AlphaFoldDB" id="A0A5J4UT90"/>
<proteinExistence type="predicted"/>
<dbReference type="EMBL" id="SNRW01012596">
    <property type="protein sequence ID" value="KAA6373609.1"/>
    <property type="molecule type" value="Genomic_DNA"/>
</dbReference>
<sequence>MPDEFRKIVIEQLKLAAQHKSQFIVDYSAVVLAGLAECVDNHTDIVAEIIPNTLRKYISEDEYLQIDQGMMLSLNLLYYNTDEIKEKVIEGIPRERVLHFAEYEDDQHGLVSKKPQLNSINKDLASDSIPPLIVLPGFDELQVVLLRETHKDQDESTLNNNHDAHVQRSLESSESIPPLIKLVIRIYEVAHL</sequence>
<evidence type="ECO:0000313" key="1">
    <source>
        <dbReference type="EMBL" id="KAA6373609.1"/>
    </source>
</evidence>
<reference evidence="1 2" key="1">
    <citation type="submission" date="2019-03" db="EMBL/GenBank/DDBJ databases">
        <title>Single cell metagenomics reveals metabolic interactions within the superorganism composed of flagellate Streblomastix strix and complex community of Bacteroidetes bacteria on its surface.</title>
        <authorList>
            <person name="Treitli S.C."/>
            <person name="Kolisko M."/>
            <person name="Husnik F."/>
            <person name="Keeling P."/>
            <person name="Hampl V."/>
        </authorList>
    </citation>
    <scope>NUCLEOTIDE SEQUENCE [LARGE SCALE GENOMIC DNA]</scope>
    <source>
        <strain evidence="1">ST1C</strain>
    </source>
</reference>
<gene>
    <name evidence="1" type="ORF">EZS28_030864</name>
</gene>
<protein>
    <submittedName>
        <fullName evidence="1">Uncharacterized protein</fullName>
    </submittedName>
</protein>
<organism evidence="1 2">
    <name type="scientific">Streblomastix strix</name>
    <dbReference type="NCBI Taxonomy" id="222440"/>
    <lineage>
        <taxon>Eukaryota</taxon>
        <taxon>Metamonada</taxon>
        <taxon>Preaxostyla</taxon>
        <taxon>Oxymonadida</taxon>
        <taxon>Streblomastigidae</taxon>
        <taxon>Streblomastix</taxon>
    </lineage>
</organism>
<name>A0A5J4UT90_9EUKA</name>
<accession>A0A5J4UT90</accession>
<comment type="caution">
    <text evidence="1">The sequence shown here is derived from an EMBL/GenBank/DDBJ whole genome shotgun (WGS) entry which is preliminary data.</text>
</comment>
<evidence type="ECO:0000313" key="2">
    <source>
        <dbReference type="Proteomes" id="UP000324800"/>
    </source>
</evidence>
<dbReference type="Proteomes" id="UP000324800">
    <property type="component" value="Unassembled WGS sequence"/>
</dbReference>